<organism evidence="3 4">
    <name type="scientific">Owenia fusiformis</name>
    <name type="common">Polychaete worm</name>
    <dbReference type="NCBI Taxonomy" id="6347"/>
    <lineage>
        <taxon>Eukaryota</taxon>
        <taxon>Metazoa</taxon>
        <taxon>Spiralia</taxon>
        <taxon>Lophotrochozoa</taxon>
        <taxon>Annelida</taxon>
        <taxon>Polychaeta</taxon>
        <taxon>Sedentaria</taxon>
        <taxon>Canalipalpata</taxon>
        <taxon>Sabellida</taxon>
        <taxon>Oweniida</taxon>
        <taxon>Oweniidae</taxon>
        <taxon>Owenia</taxon>
    </lineage>
</organism>
<dbReference type="PROSITE" id="PS50263">
    <property type="entry name" value="CN_HYDROLASE"/>
    <property type="match status" value="1"/>
</dbReference>
<dbReference type="PANTHER" id="PTHR10609">
    <property type="entry name" value="BIOTINIDASE-RELATED"/>
    <property type="match status" value="1"/>
</dbReference>
<dbReference type="OrthoDB" id="10250282at2759"/>
<gene>
    <name evidence="3" type="ORF">OFUS_LOCUS26335</name>
</gene>
<evidence type="ECO:0000256" key="1">
    <source>
        <dbReference type="ARBA" id="ARBA00008225"/>
    </source>
</evidence>
<comment type="caution">
    <text evidence="3">The sequence shown here is derived from an EMBL/GenBank/DDBJ whole genome shotgun (WGS) entry which is preliminary data.</text>
</comment>
<proteinExistence type="inferred from homology"/>
<sequence>MEVLCKQQVISLVTLLIIPLVQCGVTYIAAVFEHSPYEFPTEDKIPTLAQARHIMNSNLDAYEEAAIEARFKGAEVIVFPEYGLQGLVKSREYARLYSEDIPEEYEFKKAPCIEQYARNNTPIFSRLSCFAHTNHMIIVANMLNRKKCDGKQGHCHSDGYYFFSTHIAFRPDGFLMSTYPKCHRSVIETKWLNSPSKCTPKRFSYYATFTGPEVLLENPAVILSLRYDAHNLVVPSSWDGAPPLMASSQWLQSWGIRHGVNIITATLHNPGSYRTGSGLFSGADGAKIYYHNNTVFNYNDGTAEAIKLQTGMLLVARLPRNPPKRQVELMPTRDISGPSNKTIIYEKSINGGVFKVSPLTGLEGNVSICEGDVCCHAIYEFTGETRLYSLGFYNGYQEHRSIANTKIYSQICTVLQCPIDGTRECIKVHRIIAPLFNKLILAGSFSTRYVYPSVVATDMDVAPKHWSYGDDDLISKDSLFRAFIKSYRGIEKPLLSATLYGRVYKKDIFQSKGITSGCTPFLHTLCVVLLCVVVPPALCKF</sequence>
<dbReference type="EMBL" id="CAIIXF020000018">
    <property type="protein sequence ID" value="CAH1802684.1"/>
    <property type="molecule type" value="Genomic_DNA"/>
</dbReference>
<dbReference type="InterPro" id="IPR003010">
    <property type="entry name" value="C-N_Hydrolase"/>
</dbReference>
<evidence type="ECO:0000313" key="3">
    <source>
        <dbReference type="EMBL" id="CAH1802684.1"/>
    </source>
</evidence>
<dbReference type="Pfam" id="PF00795">
    <property type="entry name" value="CN_hydrolase"/>
    <property type="match status" value="1"/>
</dbReference>
<comment type="similarity">
    <text evidence="1">Belongs to the carbon-nitrogen hydrolase superfamily. BTD/VNN family.</text>
</comment>
<reference evidence="3" key="1">
    <citation type="submission" date="2022-03" db="EMBL/GenBank/DDBJ databases">
        <authorList>
            <person name="Martin C."/>
        </authorList>
    </citation>
    <scope>NUCLEOTIDE SEQUENCE</scope>
</reference>
<dbReference type="AlphaFoldDB" id="A0A8J1UZT6"/>
<keyword evidence="4" id="KW-1185">Reference proteome</keyword>
<protein>
    <submittedName>
        <fullName evidence="3">Uncharacterized protein</fullName>
    </submittedName>
</protein>
<dbReference type="Gene3D" id="3.60.110.10">
    <property type="entry name" value="Carbon-nitrogen hydrolase"/>
    <property type="match status" value="1"/>
</dbReference>
<dbReference type="InterPro" id="IPR040154">
    <property type="entry name" value="Biotinidase/VNN"/>
</dbReference>
<evidence type="ECO:0000313" key="4">
    <source>
        <dbReference type="Proteomes" id="UP000749559"/>
    </source>
</evidence>
<evidence type="ECO:0000256" key="2">
    <source>
        <dbReference type="ARBA" id="ARBA00022801"/>
    </source>
</evidence>
<dbReference type="GO" id="GO:0016787">
    <property type="term" value="F:hydrolase activity"/>
    <property type="evidence" value="ECO:0007669"/>
    <property type="project" value="UniProtKB-KW"/>
</dbReference>
<dbReference type="InterPro" id="IPR036526">
    <property type="entry name" value="C-N_Hydrolase_sf"/>
</dbReference>
<keyword evidence="2" id="KW-0378">Hydrolase</keyword>
<dbReference type="PANTHER" id="PTHR10609:SF27">
    <property type="entry name" value="CN HYDROLASE DOMAIN-CONTAINING PROTEIN-RELATED"/>
    <property type="match status" value="1"/>
</dbReference>
<dbReference type="Pfam" id="PF19018">
    <property type="entry name" value="Vanin_C"/>
    <property type="match status" value="1"/>
</dbReference>
<dbReference type="Proteomes" id="UP000749559">
    <property type="component" value="Unassembled WGS sequence"/>
</dbReference>
<dbReference type="InterPro" id="IPR043957">
    <property type="entry name" value="Vanin_C"/>
</dbReference>
<dbReference type="SUPFAM" id="SSF56317">
    <property type="entry name" value="Carbon-nitrogen hydrolase"/>
    <property type="match status" value="1"/>
</dbReference>
<name>A0A8J1UZT6_OWEFU</name>
<accession>A0A8J1UZT6</accession>